<dbReference type="EMBL" id="GBXM01102459">
    <property type="protein sequence ID" value="JAH06118.1"/>
    <property type="molecule type" value="Transcribed_RNA"/>
</dbReference>
<protein>
    <submittedName>
        <fullName evidence="1">Uncharacterized protein</fullName>
    </submittedName>
</protein>
<accession>A0A0E9PQI0</accession>
<organism evidence="1">
    <name type="scientific">Anguilla anguilla</name>
    <name type="common">European freshwater eel</name>
    <name type="synonym">Muraena anguilla</name>
    <dbReference type="NCBI Taxonomy" id="7936"/>
    <lineage>
        <taxon>Eukaryota</taxon>
        <taxon>Metazoa</taxon>
        <taxon>Chordata</taxon>
        <taxon>Craniata</taxon>
        <taxon>Vertebrata</taxon>
        <taxon>Euteleostomi</taxon>
        <taxon>Actinopterygii</taxon>
        <taxon>Neopterygii</taxon>
        <taxon>Teleostei</taxon>
        <taxon>Anguilliformes</taxon>
        <taxon>Anguillidae</taxon>
        <taxon>Anguilla</taxon>
    </lineage>
</organism>
<reference evidence="1" key="1">
    <citation type="submission" date="2014-11" db="EMBL/GenBank/DDBJ databases">
        <authorList>
            <person name="Amaro Gonzalez C."/>
        </authorList>
    </citation>
    <scope>NUCLEOTIDE SEQUENCE</scope>
</reference>
<sequence length="57" mass="6352">MADTGGPNGKGIEHVQRHRSMKFCVDLTYGVGVMVFYAKPFVIAPPSGRRTWFLVPE</sequence>
<proteinExistence type="predicted"/>
<name>A0A0E9PQI0_ANGAN</name>
<dbReference type="AlphaFoldDB" id="A0A0E9PQI0"/>
<reference evidence="1" key="2">
    <citation type="journal article" date="2015" name="Fish Shellfish Immunol.">
        <title>Early steps in the European eel (Anguilla anguilla)-Vibrio vulnificus interaction in the gills: Role of the RtxA13 toxin.</title>
        <authorList>
            <person name="Callol A."/>
            <person name="Pajuelo D."/>
            <person name="Ebbesson L."/>
            <person name="Teles M."/>
            <person name="MacKenzie S."/>
            <person name="Amaro C."/>
        </authorList>
    </citation>
    <scope>NUCLEOTIDE SEQUENCE</scope>
</reference>
<evidence type="ECO:0000313" key="1">
    <source>
        <dbReference type="EMBL" id="JAH06118.1"/>
    </source>
</evidence>